<feature type="region of interest" description="Disordered" evidence="1">
    <location>
        <begin position="238"/>
        <end position="272"/>
    </location>
</feature>
<keyword evidence="3" id="KW-1185">Reference proteome</keyword>
<dbReference type="AlphaFoldDB" id="A0A0D3E4D1"/>
<dbReference type="RefSeq" id="XP_013609160.1">
    <property type="nucleotide sequence ID" value="XM_013753706.1"/>
</dbReference>
<protein>
    <recommendedName>
        <fullName evidence="4">Membrane-associated kinase regulator 2</fullName>
    </recommendedName>
</protein>
<dbReference type="PANTHER" id="PTHR33929">
    <property type="entry name" value="MEMBRANE-ASSOCIATED KINASE REGULATOR 2-RELATED"/>
    <property type="match status" value="1"/>
</dbReference>
<evidence type="ECO:0008006" key="4">
    <source>
        <dbReference type="Google" id="ProtNLM"/>
    </source>
</evidence>
<feature type="compositionally biased region" description="Acidic residues" evidence="1">
    <location>
        <begin position="52"/>
        <end position="63"/>
    </location>
</feature>
<dbReference type="KEGG" id="boe:106315875"/>
<feature type="region of interest" description="Disordered" evidence="1">
    <location>
        <begin position="350"/>
        <end position="423"/>
    </location>
</feature>
<dbReference type="STRING" id="109376.A0A0D3E4D1"/>
<feature type="region of interest" description="Disordered" evidence="1">
    <location>
        <begin position="70"/>
        <end position="103"/>
    </location>
</feature>
<feature type="region of interest" description="Disordered" evidence="1">
    <location>
        <begin position="46"/>
        <end position="65"/>
    </location>
</feature>
<evidence type="ECO:0000313" key="3">
    <source>
        <dbReference type="Proteomes" id="UP000032141"/>
    </source>
</evidence>
<accession>A0A0D3E4D1</accession>
<reference evidence="2" key="2">
    <citation type="submission" date="2015-03" db="UniProtKB">
        <authorList>
            <consortium name="EnsemblPlants"/>
        </authorList>
    </citation>
    <scope>IDENTIFICATION</scope>
</reference>
<dbReference type="OrthoDB" id="689803at2759"/>
<dbReference type="HOGENOM" id="CLU_056837_0_0_1"/>
<feature type="compositionally biased region" description="Acidic residues" evidence="1">
    <location>
        <begin position="73"/>
        <end position="91"/>
    </location>
</feature>
<dbReference type="GO" id="GO:0005886">
    <property type="term" value="C:plasma membrane"/>
    <property type="evidence" value="ECO:0007669"/>
    <property type="project" value="InterPro"/>
</dbReference>
<evidence type="ECO:0000313" key="2">
    <source>
        <dbReference type="EnsemblPlants" id="Bo9g033740.1"/>
    </source>
</evidence>
<dbReference type="InterPro" id="IPR039619">
    <property type="entry name" value="MAKR2/5"/>
</dbReference>
<sequence length="423" mass="45260">MEAFSLLNYWKNNGGGGVSSGLSFLPPQSSDSSCRYSGEATTIVTSVSVKETEEEDAGDDEGPFFDLKFAVPVEEEEESEEHGDEVSEDDVGGGKSGEGDSDCTEGGCEYKFTLSSCSGGEDEGVDQDLIVSPSGDVYLKGQIVEEVEPPSTGTEQTCSVKAPAAQLSASILKSATKLLVFMLGMKKSKLLLAKSGDLDKQNPPLPPSQPPSQSPESQLKSTVTVSLKPEEVPVVSLFTRDNSLRNSSSSSSSPCTSTTTKRQNGSEPVVSEENRFVMMQKYLKKVKPLYVRVSRRYGEKLKHSGPLSLDSSAPATIPAAEKAGSPVKKAHKPGNININIPAGFKVVRKHLGKSRSSSSTTTIPPATTVTTSSESRRRDDSLLQQQDSIQSAILHCKRSFNSSRDKDPSVLPRSVSDSSSYDK</sequence>
<dbReference type="OMA" id="ASRECET"/>
<feature type="region of interest" description="Disordered" evidence="1">
    <location>
        <begin position="196"/>
        <end position="224"/>
    </location>
</feature>
<feature type="compositionally biased region" description="Low complexity" evidence="1">
    <location>
        <begin position="354"/>
        <end position="373"/>
    </location>
</feature>
<feature type="compositionally biased region" description="Pro residues" evidence="1">
    <location>
        <begin position="203"/>
        <end position="213"/>
    </location>
</feature>
<feature type="compositionally biased region" description="Low complexity" evidence="1">
    <location>
        <begin position="409"/>
        <end position="423"/>
    </location>
</feature>
<dbReference type="PANTHER" id="PTHR33929:SF1">
    <property type="entry name" value="MEMBRANE-ASSOCIATED KINASE REGULATOR 2-RELATED"/>
    <property type="match status" value="1"/>
</dbReference>
<dbReference type="Proteomes" id="UP000032141">
    <property type="component" value="Chromosome C9"/>
</dbReference>
<dbReference type="Gramene" id="Bo9g033740.1">
    <property type="protein sequence ID" value="Bo9g033740.1"/>
    <property type="gene ID" value="Bo9g033740"/>
</dbReference>
<feature type="compositionally biased region" description="Low complexity" evidence="1">
    <location>
        <begin position="247"/>
        <end position="260"/>
    </location>
</feature>
<proteinExistence type="predicted"/>
<dbReference type="GeneID" id="106315875"/>
<evidence type="ECO:0000256" key="1">
    <source>
        <dbReference type="SAM" id="MobiDB-lite"/>
    </source>
</evidence>
<dbReference type="eggNOG" id="ENOG502QRKI">
    <property type="taxonomic scope" value="Eukaryota"/>
</dbReference>
<reference evidence="2 3" key="1">
    <citation type="journal article" date="2014" name="Genome Biol.">
        <title>Transcriptome and methylome profiling reveals relics of genome dominance in the mesopolyploid Brassica oleracea.</title>
        <authorList>
            <person name="Parkin I.A."/>
            <person name="Koh C."/>
            <person name="Tang H."/>
            <person name="Robinson S.J."/>
            <person name="Kagale S."/>
            <person name="Clarke W.E."/>
            <person name="Town C.D."/>
            <person name="Nixon J."/>
            <person name="Krishnakumar V."/>
            <person name="Bidwell S.L."/>
            <person name="Denoeud F."/>
            <person name="Belcram H."/>
            <person name="Links M.G."/>
            <person name="Just J."/>
            <person name="Clarke C."/>
            <person name="Bender T."/>
            <person name="Huebert T."/>
            <person name="Mason A.S."/>
            <person name="Pires J.C."/>
            <person name="Barker G."/>
            <person name="Moore J."/>
            <person name="Walley P.G."/>
            <person name="Manoli S."/>
            <person name="Batley J."/>
            <person name="Edwards D."/>
            <person name="Nelson M.N."/>
            <person name="Wang X."/>
            <person name="Paterson A.H."/>
            <person name="King G."/>
            <person name="Bancroft I."/>
            <person name="Chalhoub B."/>
            <person name="Sharpe A.G."/>
        </authorList>
    </citation>
    <scope>NUCLEOTIDE SEQUENCE</scope>
    <source>
        <strain evidence="2 3">cv. TO1000</strain>
    </source>
</reference>
<name>A0A0D3E4D1_BRAOL</name>
<organism evidence="2 3">
    <name type="scientific">Brassica oleracea var. oleracea</name>
    <dbReference type="NCBI Taxonomy" id="109376"/>
    <lineage>
        <taxon>Eukaryota</taxon>
        <taxon>Viridiplantae</taxon>
        <taxon>Streptophyta</taxon>
        <taxon>Embryophyta</taxon>
        <taxon>Tracheophyta</taxon>
        <taxon>Spermatophyta</taxon>
        <taxon>Magnoliopsida</taxon>
        <taxon>eudicotyledons</taxon>
        <taxon>Gunneridae</taxon>
        <taxon>Pentapetalae</taxon>
        <taxon>rosids</taxon>
        <taxon>malvids</taxon>
        <taxon>Brassicales</taxon>
        <taxon>Brassicaceae</taxon>
        <taxon>Brassiceae</taxon>
        <taxon>Brassica</taxon>
    </lineage>
</organism>
<dbReference type="EnsemblPlants" id="Bo9g033740.1">
    <property type="protein sequence ID" value="Bo9g033740.1"/>
    <property type="gene ID" value="Bo9g033740"/>
</dbReference>